<evidence type="ECO:0000313" key="1">
    <source>
        <dbReference type="EMBL" id="KAH3828533.1"/>
    </source>
</evidence>
<dbReference type="Proteomes" id="UP000828390">
    <property type="component" value="Unassembled WGS sequence"/>
</dbReference>
<name>A0A9D4H4Q0_DREPO</name>
<sequence length="92" mass="9995">MRYIPHLLNFKCGARALMTLYGRPPSPPVPTVPHRRAHSEGVPGAVYCRPGTCFRCLGKRCCGDRVFAETVSGNKGQERTFGSTTICAAGRV</sequence>
<organism evidence="1 2">
    <name type="scientific">Dreissena polymorpha</name>
    <name type="common">Zebra mussel</name>
    <name type="synonym">Mytilus polymorpha</name>
    <dbReference type="NCBI Taxonomy" id="45954"/>
    <lineage>
        <taxon>Eukaryota</taxon>
        <taxon>Metazoa</taxon>
        <taxon>Spiralia</taxon>
        <taxon>Lophotrochozoa</taxon>
        <taxon>Mollusca</taxon>
        <taxon>Bivalvia</taxon>
        <taxon>Autobranchia</taxon>
        <taxon>Heteroconchia</taxon>
        <taxon>Euheterodonta</taxon>
        <taxon>Imparidentia</taxon>
        <taxon>Neoheterodontei</taxon>
        <taxon>Myida</taxon>
        <taxon>Dreissenoidea</taxon>
        <taxon>Dreissenidae</taxon>
        <taxon>Dreissena</taxon>
    </lineage>
</organism>
<reference evidence="1" key="2">
    <citation type="submission" date="2020-11" db="EMBL/GenBank/DDBJ databases">
        <authorList>
            <person name="McCartney M.A."/>
            <person name="Auch B."/>
            <person name="Kono T."/>
            <person name="Mallez S."/>
            <person name="Becker A."/>
            <person name="Gohl D.M."/>
            <person name="Silverstein K.A.T."/>
            <person name="Koren S."/>
            <person name="Bechman K.B."/>
            <person name="Herman A."/>
            <person name="Abrahante J.E."/>
            <person name="Garbe J."/>
        </authorList>
    </citation>
    <scope>NUCLEOTIDE SEQUENCE</scope>
    <source>
        <strain evidence="1">Duluth1</strain>
        <tissue evidence="1">Whole animal</tissue>
    </source>
</reference>
<dbReference type="AlphaFoldDB" id="A0A9D4H4Q0"/>
<accession>A0A9D4H4Q0</accession>
<evidence type="ECO:0000313" key="2">
    <source>
        <dbReference type="Proteomes" id="UP000828390"/>
    </source>
</evidence>
<reference evidence="1" key="1">
    <citation type="journal article" date="2019" name="bioRxiv">
        <title>The Genome of the Zebra Mussel, Dreissena polymorpha: A Resource for Invasive Species Research.</title>
        <authorList>
            <person name="McCartney M.A."/>
            <person name="Auch B."/>
            <person name="Kono T."/>
            <person name="Mallez S."/>
            <person name="Zhang Y."/>
            <person name="Obille A."/>
            <person name="Becker A."/>
            <person name="Abrahante J.E."/>
            <person name="Garbe J."/>
            <person name="Badalamenti J.P."/>
            <person name="Herman A."/>
            <person name="Mangelson H."/>
            <person name="Liachko I."/>
            <person name="Sullivan S."/>
            <person name="Sone E.D."/>
            <person name="Koren S."/>
            <person name="Silverstein K.A.T."/>
            <person name="Beckman K.B."/>
            <person name="Gohl D.M."/>
        </authorList>
    </citation>
    <scope>NUCLEOTIDE SEQUENCE</scope>
    <source>
        <strain evidence="1">Duluth1</strain>
        <tissue evidence="1">Whole animal</tissue>
    </source>
</reference>
<comment type="caution">
    <text evidence="1">The sequence shown here is derived from an EMBL/GenBank/DDBJ whole genome shotgun (WGS) entry which is preliminary data.</text>
</comment>
<dbReference type="EMBL" id="JAIWYP010000005">
    <property type="protein sequence ID" value="KAH3828533.1"/>
    <property type="molecule type" value="Genomic_DNA"/>
</dbReference>
<proteinExistence type="predicted"/>
<protein>
    <submittedName>
        <fullName evidence="1">Uncharacterized protein</fullName>
    </submittedName>
</protein>
<keyword evidence="2" id="KW-1185">Reference proteome</keyword>
<gene>
    <name evidence="1" type="ORF">DPMN_130513</name>
</gene>